<dbReference type="CDD" id="cd06183">
    <property type="entry name" value="cyt_b5_reduct_like"/>
    <property type="match status" value="1"/>
</dbReference>
<dbReference type="InterPro" id="IPR017938">
    <property type="entry name" value="Riboflavin_synthase-like_b-brl"/>
</dbReference>
<name>A0A120MH87_MONAT</name>
<gene>
    <name evidence="10" type="primary">ascD</name>
</gene>
<feature type="binding site" evidence="8">
    <location>
        <position position="131"/>
    </location>
    <ligand>
        <name>FAD</name>
        <dbReference type="ChEBI" id="CHEBI:57692"/>
    </ligand>
</feature>
<keyword evidence="4 8" id="KW-0285">Flavoprotein</keyword>
<feature type="binding site" evidence="8">
    <location>
        <position position="139"/>
    </location>
    <ligand>
        <name>FAD</name>
        <dbReference type="ChEBI" id="CHEBI:57692"/>
    </ligand>
</feature>
<evidence type="ECO:0000256" key="6">
    <source>
        <dbReference type="ARBA" id="ARBA00023002"/>
    </source>
</evidence>
<organism evidence="10">
    <name type="scientific">Monochamus alternatus</name>
    <name type="common">Japanese pine sawyer beetle</name>
    <dbReference type="NCBI Taxonomy" id="192382"/>
    <lineage>
        <taxon>Eukaryota</taxon>
        <taxon>Metazoa</taxon>
        <taxon>Ecdysozoa</taxon>
        <taxon>Arthropoda</taxon>
        <taxon>Hexapoda</taxon>
        <taxon>Insecta</taxon>
        <taxon>Pterygota</taxon>
        <taxon>Neoptera</taxon>
        <taxon>Endopterygota</taxon>
        <taxon>Coleoptera</taxon>
        <taxon>Polyphaga</taxon>
        <taxon>Cucujiformia</taxon>
        <taxon>Chrysomeloidea</taxon>
        <taxon>Cerambycidae</taxon>
        <taxon>Lamiinae</taxon>
        <taxon>Monochamini</taxon>
        <taxon>Monochamus</taxon>
    </lineage>
</organism>
<dbReference type="PROSITE" id="PS51384">
    <property type="entry name" value="FAD_FR"/>
    <property type="match status" value="1"/>
</dbReference>
<dbReference type="Gene3D" id="2.40.30.10">
    <property type="entry name" value="Translation factors"/>
    <property type="match status" value="1"/>
</dbReference>
<evidence type="ECO:0000256" key="3">
    <source>
        <dbReference type="ARBA" id="ARBA00012011"/>
    </source>
</evidence>
<feature type="non-terminal residue" evidence="10">
    <location>
        <position position="296"/>
    </location>
</feature>
<feature type="binding site" evidence="8">
    <location>
        <position position="129"/>
    </location>
    <ligand>
        <name>FAD</name>
        <dbReference type="ChEBI" id="CHEBI:57692"/>
    </ligand>
</feature>
<dbReference type="InterPro" id="IPR001709">
    <property type="entry name" value="Flavoprot_Pyr_Nucl_cyt_Rdtase"/>
</dbReference>
<evidence type="ECO:0000256" key="1">
    <source>
        <dbReference type="ARBA" id="ARBA00001974"/>
    </source>
</evidence>
<keyword evidence="5 8" id="KW-0274">FAD</keyword>
<evidence type="ECO:0000256" key="5">
    <source>
        <dbReference type="ARBA" id="ARBA00022827"/>
    </source>
</evidence>
<dbReference type="InterPro" id="IPR001433">
    <property type="entry name" value="OxRdtase_FAD/NAD-bd"/>
</dbReference>
<protein>
    <recommendedName>
        <fullName evidence="3">cytochrome-b5 reductase</fullName>
        <ecNumber evidence="3">1.6.2.2</ecNumber>
    </recommendedName>
</protein>
<reference evidence="10" key="1">
    <citation type="submission" date="2015-09" db="EMBL/GenBank/DDBJ databases">
        <title>Ascarosides mediate interactions between pinewood nematode and its vector beetle.</title>
        <authorList>
            <person name="Zhao L."/>
            <person name="Zhang X."/>
            <person name="Wei Y."/>
            <person name="Zhou J."/>
            <person name="Zhang W."/>
            <person name="Qin P."/>
            <person name="Chinta S."/>
            <person name="Kong X."/>
            <person name="Liu Y."/>
            <person name="Yu H.-Y."/>
            <person name="Hu S.-N."/>
            <person name="Zou Z."/>
            <person name="Butcher R.A."/>
            <person name="Sun J."/>
        </authorList>
    </citation>
    <scope>NUCLEOTIDE SEQUENCE</scope>
</reference>
<feature type="binding site" evidence="8">
    <location>
        <position position="138"/>
    </location>
    <ligand>
        <name>FAD</name>
        <dbReference type="ChEBI" id="CHEBI:57692"/>
    </ligand>
</feature>
<dbReference type="SUPFAM" id="SSF63380">
    <property type="entry name" value="Riboflavin synthase domain-like"/>
    <property type="match status" value="1"/>
</dbReference>
<keyword evidence="6" id="KW-0560">Oxidoreductase</keyword>
<dbReference type="PANTHER" id="PTHR19370">
    <property type="entry name" value="NADH-CYTOCHROME B5 REDUCTASE"/>
    <property type="match status" value="1"/>
</dbReference>
<evidence type="ECO:0000259" key="9">
    <source>
        <dbReference type="PROSITE" id="PS51384"/>
    </source>
</evidence>
<dbReference type="InterPro" id="IPR017927">
    <property type="entry name" value="FAD-bd_FR_type"/>
</dbReference>
<proteinExistence type="evidence at transcript level"/>
<comment type="cofactor">
    <cofactor evidence="1 8">
        <name>FAD</name>
        <dbReference type="ChEBI" id="CHEBI:57692"/>
    </cofactor>
</comment>
<dbReference type="PANTHER" id="PTHR19370:SF184">
    <property type="entry name" value="NADH-CYTOCHROME B5 REDUCTASE-LIKE"/>
    <property type="match status" value="1"/>
</dbReference>
<dbReference type="InterPro" id="IPR008333">
    <property type="entry name" value="Cbr1-like_FAD-bd_dom"/>
</dbReference>
<dbReference type="Pfam" id="PF00970">
    <property type="entry name" value="FAD_binding_6"/>
    <property type="match status" value="1"/>
</dbReference>
<dbReference type="InterPro" id="IPR039261">
    <property type="entry name" value="FNR_nucleotide-bd"/>
</dbReference>
<comment type="similarity">
    <text evidence="2">Belongs to the flavoprotein pyridine nucleotide cytochrome reductase family.</text>
</comment>
<feature type="binding site" evidence="8">
    <location>
        <position position="111"/>
    </location>
    <ligand>
        <name>FAD</name>
        <dbReference type="ChEBI" id="CHEBI:57692"/>
    </ligand>
</feature>
<feature type="domain" description="FAD-binding FR-type" evidence="9">
    <location>
        <begin position="49"/>
        <end position="163"/>
    </location>
</feature>
<evidence type="ECO:0000256" key="4">
    <source>
        <dbReference type="ARBA" id="ARBA00022630"/>
    </source>
</evidence>
<dbReference type="GO" id="GO:0090524">
    <property type="term" value="F:cytochrome-b5 reductase activity, acting on NADH"/>
    <property type="evidence" value="ECO:0007669"/>
    <property type="project" value="UniProtKB-EC"/>
</dbReference>
<evidence type="ECO:0000313" key="10">
    <source>
        <dbReference type="EMBL" id="AMH84310.1"/>
    </source>
</evidence>
<evidence type="ECO:0000256" key="8">
    <source>
        <dbReference type="PIRSR" id="PIRSR601834-1"/>
    </source>
</evidence>
<dbReference type="Pfam" id="PF09791">
    <property type="entry name" value="Oxidored-like"/>
    <property type="match status" value="1"/>
</dbReference>
<dbReference type="Gene3D" id="3.40.50.80">
    <property type="entry name" value="Nucleotide-binding domain of ferredoxin-NADP reductase (FNR) module"/>
    <property type="match status" value="1"/>
</dbReference>
<dbReference type="EMBL" id="KT768115">
    <property type="protein sequence ID" value="AMH84310.1"/>
    <property type="molecule type" value="mRNA"/>
</dbReference>
<dbReference type="InterPro" id="IPR019180">
    <property type="entry name" value="Oxidoreductase-like_N"/>
</dbReference>
<keyword evidence="7" id="KW-0520">NAD</keyword>
<dbReference type="InterPro" id="IPR001834">
    <property type="entry name" value="CBR-like"/>
</dbReference>
<accession>A0A120MH87</accession>
<evidence type="ECO:0000256" key="2">
    <source>
        <dbReference type="ARBA" id="ARBA00006105"/>
    </source>
</evidence>
<dbReference type="PRINTS" id="PR00371">
    <property type="entry name" value="FPNCR"/>
</dbReference>
<dbReference type="AlphaFoldDB" id="A0A120MH87"/>
<feature type="binding site" evidence="8">
    <location>
        <position position="113"/>
    </location>
    <ligand>
        <name>FAD</name>
        <dbReference type="ChEBI" id="CHEBI:57692"/>
    </ligand>
</feature>
<dbReference type="PRINTS" id="PR00406">
    <property type="entry name" value="CYTB5RDTASE"/>
</dbReference>
<evidence type="ECO:0000256" key="7">
    <source>
        <dbReference type="ARBA" id="ARBA00023027"/>
    </source>
</evidence>
<dbReference type="SUPFAM" id="SSF52343">
    <property type="entry name" value="Ferredoxin reductase-like, C-terminal NADP-linked domain"/>
    <property type="match status" value="1"/>
</dbReference>
<dbReference type="Pfam" id="PF00175">
    <property type="entry name" value="NAD_binding_1"/>
    <property type="match status" value="1"/>
</dbReference>
<sequence length="296" mass="34592">MSMEPPIEPDESDCCNSGCNPCILDVYEDQLKKYKQRISNSLMTKNNCISPTSYTVFKLINIEKQSEQAFLFTFEYCRPHKGQPIDDVNLSYKPGQHFLMKGKNYSEEFTRAYTPIPVENQSKLQFTTLIKLYEYGTMSNYLKKIAVRRETLWRGPYGDFTINYDVQDMLLIAQGTGIAPLYSIIHDIINNEDCYTFLKLFFCCKDYESIYLREQLYKLSTYWNFTYEVFLSKSEGISPKYNETIHSGKLGYDGIQTYLKDKNSVNVLICGSENFMEDVKRNVLRCNVKEEDVFTF</sequence>
<dbReference type="EC" id="1.6.2.2" evidence="3"/>